<dbReference type="InParanoid" id="A0A6L2Q4A1"/>
<keyword evidence="5" id="KW-0833">Ubl conjugation pathway</keyword>
<keyword evidence="2 5" id="KW-0479">Metal-binding</keyword>
<evidence type="ECO:0000256" key="3">
    <source>
        <dbReference type="ARBA" id="ARBA00022771"/>
    </source>
</evidence>
<evidence type="ECO:0000256" key="5">
    <source>
        <dbReference type="RuleBase" id="RU201113"/>
    </source>
</evidence>
<dbReference type="UniPathway" id="UPA00143"/>
<dbReference type="OrthoDB" id="4788989at2759"/>
<comment type="function">
    <text evidence="5">E3 ubiquitin-protein ligase that mediates ubiquitination and subsequent proteasomal degradation of target proteins. E3 ubiquitin ligases accept ubiquitin from an E2 ubiquitin-conjugating enzyme in the form of a thioester and then directly transfers the ubiquitin to targeted substrates.</text>
</comment>
<dbReference type="Gene3D" id="3.30.40.10">
    <property type="entry name" value="Zinc/RING finger domain, C3HC4 (zinc finger)"/>
    <property type="match status" value="1"/>
</dbReference>
<evidence type="ECO:0000259" key="6">
    <source>
        <dbReference type="Pfam" id="PF03145"/>
    </source>
</evidence>
<evidence type="ECO:0000256" key="4">
    <source>
        <dbReference type="ARBA" id="ARBA00022833"/>
    </source>
</evidence>
<evidence type="ECO:0000256" key="1">
    <source>
        <dbReference type="ARBA" id="ARBA00009119"/>
    </source>
</evidence>
<comment type="domain">
    <text evidence="5">The RING-type zinc finger domain is essential for ubiquitin ligase activity.</text>
</comment>
<accession>A0A6L2Q4A1</accession>
<keyword evidence="8" id="KW-1185">Reference proteome</keyword>
<dbReference type="InterPro" id="IPR013083">
    <property type="entry name" value="Znf_RING/FYVE/PHD"/>
</dbReference>
<dbReference type="Pfam" id="PF03145">
    <property type="entry name" value="Sina_TRAF"/>
    <property type="match status" value="1"/>
</dbReference>
<organism evidence="7 8">
    <name type="scientific">Coptotermes formosanus</name>
    <name type="common">Formosan subterranean termite</name>
    <dbReference type="NCBI Taxonomy" id="36987"/>
    <lineage>
        <taxon>Eukaryota</taxon>
        <taxon>Metazoa</taxon>
        <taxon>Ecdysozoa</taxon>
        <taxon>Arthropoda</taxon>
        <taxon>Hexapoda</taxon>
        <taxon>Insecta</taxon>
        <taxon>Pterygota</taxon>
        <taxon>Neoptera</taxon>
        <taxon>Polyneoptera</taxon>
        <taxon>Dictyoptera</taxon>
        <taxon>Blattodea</taxon>
        <taxon>Blattoidea</taxon>
        <taxon>Termitoidae</taxon>
        <taxon>Rhinotermitidae</taxon>
        <taxon>Coptotermes</taxon>
    </lineage>
</organism>
<dbReference type="GO" id="GO:0016567">
    <property type="term" value="P:protein ubiquitination"/>
    <property type="evidence" value="ECO:0007669"/>
    <property type="project" value="UniProtKB-UniPathway"/>
</dbReference>
<feature type="domain" description="Seven-in-absentia protein TRAF-like" evidence="6">
    <location>
        <begin position="71"/>
        <end position="161"/>
    </location>
</feature>
<dbReference type="InterPro" id="IPR008974">
    <property type="entry name" value="TRAF-like"/>
</dbReference>
<evidence type="ECO:0000256" key="2">
    <source>
        <dbReference type="ARBA" id="ARBA00022723"/>
    </source>
</evidence>
<reference evidence="8" key="1">
    <citation type="submission" date="2020-01" db="EMBL/GenBank/DDBJ databases">
        <title>Draft genome sequence of the Termite Coptotermes fromosanus.</title>
        <authorList>
            <person name="Itakura S."/>
            <person name="Yosikawa Y."/>
            <person name="Umezawa K."/>
        </authorList>
    </citation>
    <scope>NUCLEOTIDE SEQUENCE [LARGE SCALE GENOMIC DNA]</scope>
</reference>
<sequence length="196" mass="22673">MHNHQSECLFQSRECPFRKFSDDKCSWSGILSDIGGHVRSEHGRKIIEHTSGLAVTLQNFNTAQRYFKAISIWGELFYLVWETTNLTFYFSVFHVGHKKEAEEFIYEFKLGKYRDTISVTGACRSYLQAEREVVKLNECVALHYRTVQRYISESKNLSCEIEIRRKSLVEVNILARRRILAAPSANAAPSDNAWLA</sequence>
<dbReference type="GO" id="GO:0005737">
    <property type="term" value="C:cytoplasm"/>
    <property type="evidence" value="ECO:0007669"/>
    <property type="project" value="InterPro"/>
</dbReference>
<keyword evidence="4 5" id="KW-0862">Zinc</keyword>
<dbReference type="AlphaFoldDB" id="A0A6L2Q4A1"/>
<protein>
    <recommendedName>
        <fullName evidence="5">E3 ubiquitin-protein ligase</fullName>
        <ecNumber evidence="5">2.3.2.27</ecNumber>
    </recommendedName>
</protein>
<dbReference type="GO" id="GO:0043161">
    <property type="term" value="P:proteasome-mediated ubiquitin-dependent protein catabolic process"/>
    <property type="evidence" value="ECO:0007669"/>
    <property type="project" value="TreeGrafter"/>
</dbReference>
<keyword evidence="3 5" id="KW-0863">Zinc-finger</keyword>
<evidence type="ECO:0000313" key="7">
    <source>
        <dbReference type="EMBL" id="GFG39721.1"/>
    </source>
</evidence>
<comment type="caution">
    <text evidence="7">The sequence shown here is derived from an EMBL/GenBank/DDBJ whole genome shotgun (WGS) entry which is preliminary data.</text>
</comment>
<gene>
    <name evidence="7" type="ORF">Cfor_11126</name>
</gene>
<comment type="similarity">
    <text evidence="1 5">Belongs to the SINA (Seven in absentia) family.</text>
</comment>
<dbReference type="GO" id="GO:0061630">
    <property type="term" value="F:ubiquitin protein ligase activity"/>
    <property type="evidence" value="ECO:0007669"/>
    <property type="project" value="UniProtKB-EC"/>
</dbReference>
<dbReference type="EMBL" id="BLKM01000989">
    <property type="protein sequence ID" value="GFG39721.1"/>
    <property type="molecule type" value="Genomic_DNA"/>
</dbReference>
<dbReference type="EC" id="2.3.2.27" evidence="5"/>
<dbReference type="GO" id="GO:0008270">
    <property type="term" value="F:zinc ion binding"/>
    <property type="evidence" value="ECO:0007669"/>
    <property type="project" value="UniProtKB-KW"/>
</dbReference>
<evidence type="ECO:0000313" key="8">
    <source>
        <dbReference type="Proteomes" id="UP000502823"/>
    </source>
</evidence>
<dbReference type="SUPFAM" id="SSF49599">
    <property type="entry name" value="TRAF domain-like"/>
    <property type="match status" value="1"/>
</dbReference>
<dbReference type="GO" id="GO:0031624">
    <property type="term" value="F:ubiquitin conjugating enzyme binding"/>
    <property type="evidence" value="ECO:0007669"/>
    <property type="project" value="TreeGrafter"/>
</dbReference>
<comment type="pathway">
    <text evidence="5">Protein modification; protein ubiquitination.</text>
</comment>
<dbReference type="InterPro" id="IPR004162">
    <property type="entry name" value="SINA-like_animal"/>
</dbReference>
<dbReference type="InterPro" id="IPR018121">
    <property type="entry name" value="7-in-absentia-prot_TRAF-dom"/>
</dbReference>
<name>A0A6L2Q4A1_COPFO</name>
<comment type="catalytic activity">
    <reaction evidence="5">
        <text>S-ubiquitinyl-[E2 ubiquitin-conjugating enzyme]-L-cysteine + [acceptor protein]-L-lysine = [E2 ubiquitin-conjugating enzyme]-L-cysteine + N(6)-ubiquitinyl-[acceptor protein]-L-lysine.</text>
        <dbReference type="EC" id="2.3.2.27"/>
    </reaction>
</comment>
<proteinExistence type="inferred from homology"/>
<comment type="domain">
    <text evidence="5">The SBD domain (substrate-binding domain) mediates the interaction with substrate proteins. It is related to the TRAF family.</text>
</comment>
<dbReference type="Proteomes" id="UP000502823">
    <property type="component" value="Unassembled WGS sequence"/>
</dbReference>
<dbReference type="Gene3D" id="2.60.210.10">
    <property type="entry name" value="Apoptosis, Tumor Necrosis Factor Receptor Associated Protein 2, Chain A"/>
    <property type="match status" value="1"/>
</dbReference>
<dbReference type="PANTHER" id="PTHR45877">
    <property type="entry name" value="E3 UBIQUITIN-PROTEIN LIGASE SIAH2"/>
    <property type="match status" value="1"/>
</dbReference>
<dbReference type="PANTHER" id="PTHR45877:SF2">
    <property type="entry name" value="E3 UBIQUITIN-PROTEIN LIGASE SINA-RELATED"/>
    <property type="match status" value="1"/>
</dbReference>